<evidence type="ECO:0000313" key="2">
    <source>
        <dbReference type="EMBL" id="SCU69562.1"/>
    </source>
</evidence>
<feature type="region of interest" description="Disordered" evidence="1">
    <location>
        <begin position="61"/>
        <end position="89"/>
    </location>
</feature>
<feature type="region of interest" description="Disordered" evidence="1">
    <location>
        <begin position="206"/>
        <end position="226"/>
    </location>
</feature>
<organism evidence="2 3">
    <name type="scientific">Trypanosoma equiperdum</name>
    <dbReference type="NCBI Taxonomy" id="5694"/>
    <lineage>
        <taxon>Eukaryota</taxon>
        <taxon>Discoba</taxon>
        <taxon>Euglenozoa</taxon>
        <taxon>Kinetoplastea</taxon>
        <taxon>Metakinetoplastina</taxon>
        <taxon>Trypanosomatida</taxon>
        <taxon>Trypanosomatidae</taxon>
        <taxon>Trypanosoma</taxon>
    </lineage>
</organism>
<protein>
    <submittedName>
        <fullName evidence="2">Uncharacterized protein</fullName>
    </submittedName>
</protein>
<feature type="region of interest" description="Disordered" evidence="1">
    <location>
        <begin position="568"/>
        <end position="607"/>
    </location>
</feature>
<name>A0A1G4IBN9_TRYEQ</name>
<feature type="compositionally biased region" description="Polar residues" evidence="1">
    <location>
        <begin position="569"/>
        <end position="579"/>
    </location>
</feature>
<feature type="region of interest" description="Disordered" evidence="1">
    <location>
        <begin position="318"/>
        <end position="347"/>
    </location>
</feature>
<feature type="compositionally biased region" description="Polar residues" evidence="1">
    <location>
        <begin position="319"/>
        <end position="332"/>
    </location>
</feature>
<sequence length="607" mass="67029">MRPRMGSPYDEFASHFKYCLGGFIEEINKTLEQSRQRDDTSCANRCSVYEALDRKYPSLLLQEPPGESSPRVPAPCSSTSTRRAAKLRAGVVPRRKAPQCYCSEQAETGGPYLGSRYSSPVSQNRREFANTEMLMNTPERVYIAKSPCNKFSPASLRHFNGRSCLSTPPRVTSPGVTTLMASGPTLRRYTRSGERSKVTISIPEISLSPMSSPDEVEGSTRRTKRCPIPAPPIELPSSCESHNLTCGSSTSLSLPFVTQAVIMAEKHGLIVSIIQPEGQPPQLKMLYLLSDQWELVPLTTGAKEASIASKSADAVVTSPVETSARNSKSQRPCQKDTEQEWTEGRGYLPRAKTRQGPVIHRILMSQVVLLCPYGVIGPNTSLNVGCVVCGSAARRLLISHSCSAFVEGMSRPYRVFLINSPNHVNVGGCGIDPECAETLKAGRLVVLEFASRVDWVIFVLVSAHFREQQVNCAVALSYGRVLWMLAAHLWHRRKLYEPTRVSPSGRVMESPPMAAMIASHTPLTLSPVRPRTELPPRHFTVDDSVWKCRGAFAAPTRFVVPPAEPLTKYSGSDESTSIPSPRGRRFGLYRLDKRCDEPDRSPIRQHT</sequence>
<dbReference type="GeneID" id="92375068"/>
<dbReference type="Proteomes" id="UP000195570">
    <property type="component" value="Unassembled WGS sequence"/>
</dbReference>
<proteinExistence type="predicted"/>
<evidence type="ECO:0000313" key="3">
    <source>
        <dbReference type="Proteomes" id="UP000195570"/>
    </source>
</evidence>
<feature type="compositionally biased region" description="Basic and acidic residues" evidence="1">
    <location>
        <begin position="590"/>
        <end position="607"/>
    </location>
</feature>
<keyword evidence="3" id="KW-1185">Reference proteome</keyword>
<reference evidence="2" key="1">
    <citation type="submission" date="2016-09" db="EMBL/GenBank/DDBJ databases">
        <authorList>
            <person name="Hebert L."/>
            <person name="Moumen B."/>
        </authorList>
    </citation>
    <scope>NUCLEOTIDE SEQUENCE [LARGE SCALE GENOMIC DNA]</scope>
    <source>
        <strain evidence="2">OVI</strain>
    </source>
</reference>
<dbReference type="EMBL" id="CZPT02001250">
    <property type="protein sequence ID" value="SCU69562.1"/>
    <property type="molecule type" value="Genomic_DNA"/>
</dbReference>
<dbReference type="AlphaFoldDB" id="A0A1G4IBN9"/>
<dbReference type="VEuPathDB" id="TriTrypDB:TEOVI_000112800"/>
<evidence type="ECO:0000256" key="1">
    <source>
        <dbReference type="SAM" id="MobiDB-lite"/>
    </source>
</evidence>
<dbReference type="RefSeq" id="XP_067080513.1">
    <property type="nucleotide sequence ID" value="XM_067224412.1"/>
</dbReference>
<accession>A0A1G4IBN9</accession>
<gene>
    <name evidence="2" type="ORF">TEOVI_000112800</name>
</gene>
<comment type="caution">
    <text evidence="2">The sequence shown here is derived from an EMBL/GenBank/DDBJ whole genome shotgun (WGS) entry which is preliminary data.</text>
</comment>